<feature type="compositionally biased region" description="Basic and acidic residues" evidence="1">
    <location>
        <begin position="56"/>
        <end position="74"/>
    </location>
</feature>
<name>A0A915Q2T7_9BILA</name>
<protein>
    <submittedName>
        <fullName evidence="3">Uncharacterized protein</fullName>
    </submittedName>
</protein>
<accession>A0A915Q2T7</accession>
<dbReference type="AlphaFoldDB" id="A0A915Q2T7"/>
<reference evidence="3" key="1">
    <citation type="submission" date="2022-11" db="UniProtKB">
        <authorList>
            <consortium name="WormBaseParasite"/>
        </authorList>
    </citation>
    <scope>IDENTIFICATION</scope>
</reference>
<keyword evidence="2" id="KW-1185">Reference proteome</keyword>
<evidence type="ECO:0000313" key="2">
    <source>
        <dbReference type="Proteomes" id="UP000887581"/>
    </source>
</evidence>
<sequence>MLTARFNEAQLNGNYSFSNTPTTSQRIGRPARRPQLPQKPRLTPRWLQASAYRRPRGQEERALPVYRKPTDDPPHPIPLKFSLQDLSSLKLRARK</sequence>
<dbReference type="WBParaSite" id="sdigi.contig5.g633.t1">
    <property type="protein sequence ID" value="sdigi.contig5.g633.t1"/>
    <property type="gene ID" value="sdigi.contig5.g633"/>
</dbReference>
<evidence type="ECO:0000256" key="1">
    <source>
        <dbReference type="SAM" id="MobiDB-lite"/>
    </source>
</evidence>
<proteinExistence type="predicted"/>
<feature type="compositionally biased region" description="Polar residues" evidence="1">
    <location>
        <begin position="9"/>
        <end position="26"/>
    </location>
</feature>
<feature type="region of interest" description="Disordered" evidence="1">
    <location>
        <begin position="8"/>
        <end position="81"/>
    </location>
</feature>
<dbReference type="Proteomes" id="UP000887581">
    <property type="component" value="Unplaced"/>
</dbReference>
<evidence type="ECO:0000313" key="3">
    <source>
        <dbReference type="WBParaSite" id="sdigi.contig5.g633.t1"/>
    </source>
</evidence>
<organism evidence="2 3">
    <name type="scientific">Setaria digitata</name>
    <dbReference type="NCBI Taxonomy" id="48799"/>
    <lineage>
        <taxon>Eukaryota</taxon>
        <taxon>Metazoa</taxon>
        <taxon>Ecdysozoa</taxon>
        <taxon>Nematoda</taxon>
        <taxon>Chromadorea</taxon>
        <taxon>Rhabditida</taxon>
        <taxon>Spirurina</taxon>
        <taxon>Spiruromorpha</taxon>
        <taxon>Filarioidea</taxon>
        <taxon>Setariidae</taxon>
        <taxon>Setaria</taxon>
    </lineage>
</organism>